<evidence type="ECO:0000313" key="6">
    <source>
        <dbReference type="EMBL" id="CAD8213972.1"/>
    </source>
</evidence>
<comment type="caution">
    <text evidence="6">The sequence shown here is derived from an EMBL/GenBank/DDBJ whole genome shotgun (WGS) entry which is preliminary data.</text>
</comment>
<dbReference type="InterPro" id="IPR001789">
    <property type="entry name" value="Sig_transdc_resp-reg_receiver"/>
</dbReference>
<dbReference type="InterPro" id="IPR050956">
    <property type="entry name" value="2C_system_His_kinase"/>
</dbReference>
<dbReference type="InterPro" id="IPR005467">
    <property type="entry name" value="His_kinase_dom"/>
</dbReference>
<dbReference type="Proteomes" id="UP000683925">
    <property type="component" value="Unassembled WGS sequence"/>
</dbReference>
<dbReference type="EMBL" id="CAJJDP010000169">
    <property type="protein sequence ID" value="CAD8213972.1"/>
    <property type="molecule type" value="Genomic_DNA"/>
</dbReference>
<keyword evidence="1 2" id="KW-0597">Phosphoprotein</keyword>
<dbReference type="SMART" id="SM00448">
    <property type="entry name" value="REC"/>
    <property type="match status" value="3"/>
</dbReference>
<feature type="domain" description="Response regulatory" evidence="5">
    <location>
        <begin position="515"/>
        <end position="634"/>
    </location>
</feature>
<protein>
    <recommendedName>
        <fullName evidence="8">Histidine kinase</fullName>
    </recommendedName>
</protein>
<feature type="domain" description="Response regulatory" evidence="5">
    <location>
        <begin position="1253"/>
        <end position="1369"/>
    </location>
</feature>
<feature type="modified residue" description="4-aspartylphosphate" evidence="2">
    <location>
        <position position="566"/>
    </location>
</feature>
<dbReference type="OrthoDB" id="10333765at2759"/>
<dbReference type="PROSITE" id="PS50109">
    <property type="entry name" value="HIS_KIN"/>
    <property type="match status" value="3"/>
</dbReference>
<evidence type="ECO:0000259" key="5">
    <source>
        <dbReference type="PROSITE" id="PS50110"/>
    </source>
</evidence>
<evidence type="ECO:0000256" key="1">
    <source>
        <dbReference type="ARBA" id="ARBA00022553"/>
    </source>
</evidence>
<accession>A0A8S1YQ09</accession>
<organism evidence="6 7">
    <name type="scientific">Paramecium octaurelia</name>
    <dbReference type="NCBI Taxonomy" id="43137"/>
    <lineage>
        <taxon>Eukaryota</taxon>
        <taxon>Sar</taxon>
        <taxon>Alveolata</taxon>
        <taxon>Ciliophora</taxon>
        <taxon>Intramacronucleata</taxon>
        <taxon>Oligohymenophorea</taxon>
        <taxon>Peniculida</taxon>
        <taxon>Parameciidae</taxon>
        <taxon>Paramecium</taxon>
    </lineage>
</organism>
<dbReference type="PANTHER" id="PTHR43719:SF28">
    <property type="entry name" value="PEROXIDE STRESS-ACTIVATED HISTIDINE KINASE MAK1-RELATED"/>
    <property type="match status" value="1"/>
</dbReference>
<sequence length="2084" mass="242065">MKQQDSNNLQSTSFYCQVYCSYNEGTSVFIIIFISSNVFEYLRNGAFALGIIIVMINKGITKKEEFTNLFSSTRTQSPRIYETQGLMIVDPQNLNCIYMNEYVKRKLGNQQLIINKIDSISKQKFDQKIRNIELFELLNEFSLKQLQSMQILDSNIMSDHIIEITKDENQNKIHITFQNNKERDDYLKKTYLYQILKQIFHTISHEFGTSLNFMLAIAQVAIDKYPNQKYYYSIRNTCEIMHYFVLDMVDYNDILGNQFKLQLEELDLQTILESVTTLFQEQCRQKDLQLSFENHIPESWQIISDQRRIKQILIHLISNAQKFTLRGSIVIKVLAIKDDLIQFSVTDTGIGISQNDEQNLRNMLEQDFKNEQQLSSNTAGFGLGCYLANKLCLHLSNKQFKLEFKRNEVGTTFWFQVQNNVLPTQSIGRILGIQQINKHSYIDLKQSQIERAVGKKLSRVASKLSLNSKSRIMSFRCLIDPIKDYTESVINEEVNSIERKARTCVLNRNIKKSMKFLIVDDEIINIIGLKLILKRMNIDIDYVFNGVECLRQVEQKRYIYQGIFMDINMPLMDGYETTQKLISRYGNQIKIIACTAYTDSETKQRCYDIGMNISSIILEFWECQQIIEYVFLSISLFIDVFLIAFSFKKQQNYLIRVLLLIQALILFSLFKDPKLLAINAIYQCLMRHLIQSSNIIFNCLEYSCIPQIQLGFLVLIAILSAKYELFDVMRTALSAIFLIGYQVKEQVSLKQNQQKGVENQTDQFPIQIETDTIITQQQLTSNNPEIFLDDFLGIVQSNQKMNDILQQLNYDDVTKLLQEIQITNIDSNSEKKIGRYKEDSLWFLLKRIINKRLEIYVQVLDYNHPEFQKFLILIHYKNQFQIQFIQVNERDTFTKKKYLSQILYQLFKSFSHEFGTLLNYLLALSQVATDQFPNQVGFFQPIKSTGLIMHHFVQDMVDYSDILNKKFQLQFAPLDVEDLLQEVIGFYKPQIEEKGLKISYQINLEDKQKFFDGRRCKQVLSNLIANAQKFTVQGAIQITVTEQQGFTIFSVEDTGFGMNLESFENLNHILESEFKSEQKISQHTAGFGLGCYLSNQIALKLSNLSILAGGGLQYTRLEKGIRVSFRVKNQPFEILYTSCDISSMKSGILFNENGYFDSRQSIIDLQLPNKHKSTENHLILNMNRKSALLSISFSPNQINYQVEQELNQENEISDRLRKCQFVKRRETQKKSPTFGASTSDDVKDIKNFKEQTHILIVDDEMINIISLKILLSQFNIKCTSAFNGLEALNKLKESNERFDLIFMDVNMPIMDGFETTEQILKLDDNLLIVACTAFADVETKAKCYSVGMNYKIRTHEIIESLKFNYIMIKHKKYAILGMYILQIIYSTLECTRVPILKLILLLISLVISIFQIVLFTKCNKLNIFTQFAINIMSIFARQSDQFMILQSVVGFTIFMQIDQKRWHINILACSIHVTLICIYSQNNEVQSYLMTIFTIMILSYFSWATKGQKQQKEQSKGSLLTSRVPNTLKSLVSLEDIHFIEQKAIVLENSTSLEVRTFANELRELLIRDEVLEDNLLDHMKILKVDKQTQRNLNQKIKGISMRQLINKCQILQKTAEIVIIKTNFIQLEYYQIKLKFERDVIMLKFEEIKEFAKYIKKNSCYALMNKLFQSFSHEFGTLLNQIALNAQNGLAQFPSMKEQFDSIYNCVVMMNNMVKDLKDFHQLRSKTFQLEIVDVNIDDIFAELSSLFKQQVAQKKLSLYLVNRVKMTFKQDEQRIKQILQNLIQNAIKYTNQDGHIYVTAEKEDDKRIRFSVLDSGIGITESVASNIEQMLGNDLILTSKLSEGAAGLGLGLLNSNYLIKHLSSFQQAHKENLQFKSKLGDGTKFWFNIWKYQVLDSSESQFESKSIKMIDKKVFLHQKSNIVPPLSCFAQNPKSCPSQIRKLTPSRSCQNKQQPQIFFPSNIKDENIRIMEEDDRTISDDPKPNHLPGLKARLPSMCSPQCQYAKLLLVDDEPANLFPLKIMIKMLGFDCDIALTGYQAIQLVESRLNQKCQYHLILMDINMPQMDGFETTRSIKKIQPEI</sequence>
<name>A0A8S1YQ09_PAROT</name>
<dbReference type="PANTHER" id="PTHR43719">
    <property type="entry name" value="TWO-COMPONENT HISTIDINE KINASE"/>
    <property type="match status" value="1"/>
</dbReference>
<reference evidence="6" key="1">
    <citation type="submission" date="2021-01" db="EMBL/GenBank/DDBJ databases">
        <authorList>
            <consortium name="Genoscope - CEA"/>
            <person name="William W."/>
        </authorList>
    </citation>
    <scope>NUCLEOTIDE SEQUENCE</scope>
</reference>
<evidence type="ECO:0000313" key="7">
    <source>
        <dbReference type="Proteomes" id="UP000683925"/>
    </source>
</evidence>
<dbReference type="Pfam" id="PF02518">
    <property type="entry name" value="HATPase_c"/>
    <property type="match status" value="3"/>
</dbReference>
<feature type="domain" description="Histidine kinase" evidence="4">
    <location>
        <begin position="1671"/>
        <end position="1895"/>
    </location>
</feature>
<evidence type="ECO:0000256" key="2">
    <source>
        <dbReference type="PROSITE-ProRule" id="PRU00169"/>
    </source>
</evidence>
<feature type="domain" description="Response regulatory" evidence="5">
    <location>
        <begin position="2008"/>
        <end position="2084"/>
    </location>
</feature>
<keyword evidence="3" id="KW-0812">Transmembrane</keyword>
<dbReference type="InterPro" id="IPR003661">
    <property type="entry name" value="HisK_dim/P_dom"/>
</dbReference>
<keyword evidence="7" id="KW-1185">Reference proteome</keyword>
<keyword evidence="3" id="KW-1133">Transmembrane helix</keyword>
<feature type="modified residue" description="4-aspartylphosphate" evidence="2">
    <location>
        <position position="2062"/>
    </location>
</feature>
<gene>
    <name evidence="6" type="ORF">POCTA_138.1.T1660030</name>
</gene>
<proteinExistence type="predicted"/>
<feature type="transmembrane region" description="Helical" evidence="3">
    <location>
        <begin position="626"/>
        <end position="647"/>
    </location>
</feature>
<evidence type="ECO:0000256" key="3">
    <source>
        <dbReference type="SAM" id="Phobius"/>
    </source>
</evidence>
<feature type="domain" description="Histidine kinase" evidence="4">
    <location>
        <begin position="202"/>
        <end position="421"/>
    </location>
</feature>
<dbReference type="Pfam" id="PF00072">
    <property type="entry name" value="Response_reg"/>
    <property type="match status" value="3"/>
</dbReference>
<feature type="transmembrane region" description="Helical" evidence="3">
    <location>
        <begin position="1394"/>
        <end position="1415"/>
    </location>
</feature>
<feature type="modified residue" description="4-aspartylphosphate" evidence="2">
    <location>
        <position position="1304"/>
    </location>
</feature>
<evidence type="ECO:0000259" key="4">
    <source>
        <dbReference type="PROSITE" id="PS50109"/>
    </source>
</evidence>
<dbReference type="InterPro" id="IPR003594">
    <property type="entry name" value="HATPase_dom"/>
</dbReference>
<feature type="domain" description="Histidine kinase" evidence="4">
    <location>
        <begin position="909"/>
        <end position="1131"/>
    </location>
</feature>
<dbReference type="PROSITE" id="PS50110">
    <property type="entry name" value="RESPONSE_REGULATORY"/>
    <property type="match status" value="3"/>
</dbReference>
<dbReference type="SMART" id="SM00387">
    <property type="entry name" value="HATPase_c"/>
    <property type="match status" value="3"/>
</dbReference>
<dbReference type="SMART" id="SM00388">
    <property type="entry name" value="HisKA"/>
    <property type="match status" value="3"/>
</dbReference>
<evidence type="ECO:0008006" key="8">
    <source>
        <dbReference type="Google" id="ProtNLM"/>
    </source>
</evidence>
<dbReference type="OMA" id="WHINILA"/>
<keyword evidence="3" id="KW-0472">Membrane</keyword>
<dbReference type="CDD" id="cd17546">
    <property type="entry name" value="REC_hyHK_CKI1_RcsC-like"/>
    <property type="match status" value="3"/>
</dbReference>
<dbReference type="GO" id="GO:0000155">
    <property type="term" value="F:phosphorelay sensor kinase activity"/>
    <property type="evidence" value="ECO:0007669"/>
    <property type="project" value="InterPro"/>
</dbReference>
<feature type="transmembrane region" description="Helical" evidence="3">
    <location>
        <begin position="653"/>
        <end position="670"/>
    </location>
</feature>
<feature type="transmembrane region" description="Helical" evidence="3">
    <location>
        <begin position="1487"/>
        <end position="1505"/>
    </location>
</feature>